<feature type="compositionally biased region" description="Low complexity" evidence="1">
    <location>
        <begin position="118"/>
        <end position="127"/>
    </location>
</feature>
<keyword evidence="2" id="KW-1185">Reference proteome</keyword>
<evidence type="ECO:0000256" key="1">
    <source>
        <dbReference type="SAM" id="MobiDB-lite"/>
    </source>
</evidence>
<sequence length="144" mass="16511">MFTILTNEDVIEKYGEPNDISSMKKTITSRIKEALEFNKSNMSKDAKQLIIRLLNIDEESSCGKGDPKTAIKSVLNQTWFSLYPVDLNKYYKFKAQKKVEETIRNADVNSLDNPRQKSSSSQRNVSSELKMLKSVKQNELREVA</sequence>
<feature type="compositionally biased region" description="Polar residues" evidence="1">
    <location>
        <begin position="107"/>
        <end position="117"/>
    </location>
</feature>
<proteinExistence type="predicted"/>
<organism evidence="2 3">
    <name type="scientific">Ditylenchus dipsaci</name>
    <dbReference type="NCBI Taxonomy" id="166011"/>
    <lineage>
        <taxon>Eukaryota</taxon>
        <taxon>Metazoa</taxon>
        <taxon>Ecdysozoa</taxon>
        <taxon>Nematoda</taxon>
        <taxon>Chromadorea</taxon>
        <taxon>Rhabditida</taxon>
        <taxon>Tylenchina</taxon>
        <taxon>Tylenchomorpha</taxon>
        <taxon>Sphaerularioidea</taxon>
        <taxon>Anguinidae</taxon>
        <taxon>Anguininae</taxon>
        <taxon>Ditylenchus</taxon>
    </lineage>
</organism>
<dbReference type="AlphaFoldDB" id="A0A915CXJ2"/>
<reference evidence="3" key="1">
    <citation type="submission" date="2022-11" db="UniProtKB">
        <authorList>
            <consortium name="WormBaseParasite"/>
        </authorList>
    </citation>
    <scope>IDENTIFICATION</scope>
</reference>
<dbReference type="Proteomes" id="UP000887574">
    <property type="component" value="Unplaced"/>
</dbReference>
<feature type="region of interest" description="Disordered" evidence="1">
    <location>
        <begin position="106"/>
        <end position="144"/>
    </location>
</feature>
<protein>
    <submittedName>
        <fullName evidence="3">Uncharacterized protein</fullName>
    </submittedName>
</protein>
<name>A0A915CXJ2_9BILA</name>
<evidence type="ECO:0000313" key="3">
    <source>
        <dbReference type="WBParaSite" id="jg13647"/>
    </source>
</evidence>
<accession>A0A915CXJ2</accession>
<evidence type="ECO:0000313" key="2">
    <source>
        <dbReference type="Proteomes" id="UP000887574"/>
    </source>
</evidence>
<dbReference type="WBParaSite" id="jg13647">
    <property type="protein sequence ID" value="jg13647"/>
    <property type="gene ID" value="jg13647"/>
</dbReference>